<reference evidence="2" key="1">
    <citation type="submission" date="2018-11" db="EMBL/GenBank/DDBJ databases">
        <authorList>
            <person name="Alioto T."/>
            <person name="Alioto T."/>
        </authorList>
    </citation>
    <scope>NUCLEOTIDE SEQUENCE</scope>
</reference>
<keyword evidence="3" id="KW-1185">Reference proteome</keyword>
<evidence type="ECO:0000256" key="1">
    <source>
        <dbReference type="SAM" id="MobiDB-lite"/>
    </source>
</evidence>
<feature type="compositionally biased region" description="Low complexity" evidence="1">
    <location>
        <begin position="13"/>
        <end position="34"/>
    </location>
</feature>
<dbReference type="AlphaFoldDB" id="A0A8B6F5X1"/>
<gene>
    <name evidence="2" type="ORF">MGAL_10B069200</name>
</gene>
<name>A0A8B6F5X1_MYTGA</name>
<dbReference type="EMBL" id="UYJE01006205">
    <property type="protein sequence ID" value="VDI43974.1"/>
    <property type="molecule type" value="Genomic_DNA"/>
</dbReference>
<proteinExistence type="predicted"/>
<sequence>MKMNAKHKTQRHSPSPTTSLSSRASSIASLSDRSATQKRPVSSKATKKSQSSNIPKTTNRNPSESSSGKVNKIPIASRPNKIQLSKMTDLKTPCSSKSCTPSPTLWELEGIKRRISLYNKIYKDNVENKTNVQPAEDLLKQSDKKSHEEEHPICNNTSDINAETSKTVCLSDKTDHVPTADQIKEEPFDFCEAQNTNIITNQQLQKQVQDPLMEIRSISNSKTINPMDIQQKPEVHSSIESVCSEQYWSASEGENEHDNVQLDDRVVPMNRTNETMDSTKTKRFYAANTMMQRTVMQTISARNLTCS</sequence>
<feature type="compositionally biased region" description="Polar residues" evidence="1">
    <location>
        <begin position="37"/>
        <end position="69"/>
    </location>
</feature>
<comment type="caution">
    <text evidence="2">The sequence shown here is derived from an EMBL/GenBank/DDBJ whole genome shotgun (WGS) entry which is preliminary data.</text>
</comment>
<feature type="compositionally biased region" description="Basic residues" evidence="1">
    <location>
        <begin position="1"/>
        <end position="11"/>
    </location>
</feature>
<evidence type="ECO:0000313" key="3">
    <source>
        <dbReference type="Proteomes" id="UP000596742"/>
    </source>
</evidence>
<protein>
    <submittedName>
        <fullName evidence="2">Uncharacterized protein</fullName>
    </submittedName>
</protein>
<organism evidence="2 3">
    <name type="scientific">Mytilus galloprovincialis</name>
    <name type="common">Mediterranean mussel</name>
    <dbReference type="NCBI Taxonomy" id="29158"/>
    <lineage>
        <taxon>Eukaryota</taxon>
        <taxon>Metazoa</taxon>
        <taxon>Spiralia</taxon>
        <taxon>Lophotrochozoa</taxon>
        <taxon>Mollusca</taxon>
        <taxon>Bivalvia</taxon>
        <taxon>Autobranchia</taxon>
        <taxon>Pteriomorphia</taxon>
        <taxon>Mytilida</taxon>
        <taxon>Mytiloidea</taxon>
        <taxon>Mytilidae</taxon>
        <taxon>Mytilinae</taxon>
        <taxon>Mytilus</taxon>
    </lineage>
</organism>
<evidence type="ECO:0000313" key="2">
    <source>
        <dbReference type="EMBL" id="VDI43974.1"/>
    </source>
</evidence>
<feature type="region of interest" description="Disordered" evidence="1">
    <location>
        <begin position="1"/>
        <end position="96"/>
    </location>
</feature>
<accession>A0A8B6F5X1</accession>
<dbReference type="Proteomes" id="UP000596742">
    <property type="component" value="Unassembled WGS sequence"/>
</dbReference>